<dbReference type="EMBL" id="FNXE01000002">
    <property type="protein sequence ID" value="SEH56437.1"/>
    <property type="molecule type" value="Genomic_DNA"/>
</dbReference>
<dbReference type="OrthoDB" id="1256037at2"/>
<sequence>MKSIFLLLFNLLTLLSFSQNEKSYRDPFYLNIVMNSEQNYGMNVESSPYFVKDNILQLYPTEKLFIETEIRNDTIFSMKVVKENLYPEKTIEVDFEQYAEDRSKVSMFLTVKNPFDKNLIYTALMYTPDSNDWKSTSILPVRPKLSGVEIWPHAIITLVLTDWKLE</sequence>
<feature type="chain" id="PRO_5011742912" evidence="1">
    <location>
        <begin position="19"/>
        <end position="166"/>
    </location>
</feature>
<accession>A0A1H6JC83</accession>
<dbReference type="Proteomes" id="UP000199634">
    <property type="component" value="Unassembled WGS sequence"/>
</dbReference>
<dbReference type="AlphaFoldDB" id="A0A1H6JC83"/>
<evidence type="ECO:0000313" key="3">
    <source>
        <dbReference type="Proteomes" id="UP000199634"/>
    </source>
</evidence>
<keyword evidence="3" id="KW-1185">Reference proteome</keyword>
<proteinExistence type="predicted"/>
<gene>
    <name evidence="2" type="ORF">SAMN02927937_00208</name>
</gene>
<evidence type="ECO:0000313" key="2">
    <source>
        <dbReference type="EMBL" id="SEH56437.1"/>
    </source>
</evidence>
<evidence type="ECO:0000256" key="1">
    <source>
        <dbReference type="SAM" id="SignalP"/>
    </source>
</evidence>
<protein>
    <submittedName>
        <fullName evidence="2">Uncharacterized protein</fullName>
    </submittedName>
</protein>
<dbReference type="RefSeq" id="WP_091095429.1">
    <property type="nucleotide sequence ID" value="NZ_FNXE01000002.1"/>
</dbReference>
<keyword evidence="1" id="KW-0732">Signal</keyword>
<feature type="signal peptide" evidence="1">
    <location>
        <begin position="1"/>
        <end position="18"/>
    </location>
</feature>
<name>A0A1H6JC83_9FLAO</name>
<reference evidence="2 3" key="1">
    <citation type="submission" date="2016-10" db="EMBL/GenBank/DDBJ databases">
        <authorList>
            <person name="de Groot N.N."/>
        </authorList>
    </citation>
    <scope>NUCLEOTIDE SEQUENCE [LARGE SCALE GENOMIC DNA]</scope>
    <source>
        <strain evidence="2 3">CGMCC 1.10825</strain>
    </source>
</reference>
<organism evidence="2 3">
    <name type="scientific">Paenimyroides marinum</name>
    <dbReference type="NCBI Taxonomy" id="1159016"/>
    <lineage>
        <taxon>Bacteria</taxon>
        <taxon>Pseudomonadati</taxon>
        <taxon>Bacteroidota</taxon>
        <taxon>Flavobacteriia</taxon>
        <taxon>Flavobacteriales</taxon>
        <taxon>Flavobacteriaceae</taxon>
        <taxon>Paenimyroides</taxon>
    </lineage>
</organism>